<organism evidence="1">
    <name type="scientific">Pararge aegeria</name>
    <name type="common">speckled wood butterfly</name>
    <dbReference type="NCBI Taxonomy" id="116150"/>
    <lineage>
        <taxon>Eukaryota</taxon>
        <taxon>Metazoa</taxon>
        <taxon>Ecdysozoa</taxon>
        <taxon>Arthropoda</taxon>
        <taxon>Hexapoda</taxon>
        <taxon>Insecta</taxon>
        <taxon>Pterygota</taxon>
        <taxon>Neoptera</taxon>
        <taxon>Endopterygota</taxon>
        <taxon>Lepidoptera</taxon>
        <taxon>Glossata</taxon>
        <taxon>Ditrysia</taxon>
        <taxon>Papilionoidea</taxon>
        <taxon>Nymphalidae</taxon>
        <taxon>Satyrinae</taxon>
        <taxon>Satyrini</taxon>
        <taxon>Parargina</taxon>
        <taxon>Pararge</taxon>
    </lineage>
</organism>
<sequence>MIADVNASHVLYGDGLGILEKLSESAAGNLTSNSNSNIKCLMKFVYSIGKHGRNHTAMRCPPGHSSTNIFCVRTTNMSSHLSVRKSNITNTQTCL</sequence>
<proteinExistence type="predicted"/>
<protein>
    <submittedName>
        <fullName evidence="1">Uncharacterized protein</fullName>
    </submittedName>
</protein>
<name>S4PD82_9NEOP</name>
<evidence type="ECO:0000313" key="1">
    <source>
        <dbReference type="EMBL" id="JAA84945.1"/>
    </source>
</evidence>
<dbReference type="AlphaFoldDB" id="S4PD82"/>
<reference evidence="1" key="1">
    <citation type="journal article" date="2013" name="BMC Genomics">
        <title>Unscrambling butterfly oogenesis.</title>
        <authorList>
            <person name="Carter J.M."/>
            <person name="Baker S.C."/>
            <person name="Pink R."/>
            <person name="Carter D.R."/>
            <person name="Collins A."/>
            <person name="Tomlin J."/>
            <person name="Gibbs M."/>
            <person name="Breuker C.J."/>
        </authorList>
    </citation>
    <scope>NUCLEOTIDE SEQUENCE</scope>
    <source>
        <tissue evidence="1">Ovary</tissue>
    </source>
</reference>
<accession>S4PD82</accession>
<reference evidence="1" key="2">
    <citation type="submission" date="2013-05" db="EMBL/GenBank/DDBJ databases">
        <authorList>
            <person name="Carter J.-M."/>
            <person name="Baker S.C."/>
            <person name="Pink R."/>
            <person name="Carter D.R.F."/>
            <person name="Collins A."/>
            <person name="Tomlin J."/>
            <person name="Gibbs M."/>
            <person name="Breuker C.J."/>
        </authorList>
    </citation>
    <scope>NUCLEOTIDE SEQUENCE</scope>
    <source>
        <tissue evidence="1">Ovary</tissue>
    </source>
</reference>
<dbReference type="EMBL" id="GAIX01007615">
    <property type="protein sequence ID" value="JAA84945.1"/>
    <property type="molecule type" value="Transcribed_RNA"/>
</dbReference>